<dbReference type="InterPro" id="IPR004481">
    <property type="entry name" value="K/Na/Ca-exchanger"/>
</dbReference>
<keyword evidence="4 5" id="KW-0472">Membrane</keyword>
<accession>A0AAW5QWK7</accession>
<comment type="caution">
    <text evidence="7">The sequence shown here is derived from an EMBL/GenBank/DDBJ whole genome shotgun (WGS) entry which is preliminary data.</text>
</comment>
<feature type="transmembrane region" description="Helical" evidence="5">
    <location>
        <begin position="207"/>
        <end position="229"/>
    </location>
</feature>
<feature type="domain" description="Sodium/calcium exchanger membrane region" evidence="6">
    <location>
        <begin position="4"/>
        <end position="143"/>
    </location>
</feature>
<keyword evidence="8" id="KW-1185">Reference proteome</keyword>
<feature type="transmembrane region" description="Helical" evidence="5">
    <location>
        <begin position="275"/>
        <end position="293"/>
    </location>
</feature>
<dbReference type="NCBIfam" id="TIGR00367">
    <property type="entry name" value="calcium/sodium antiporter"/>
    <property type="match status" value="1"/>
</dbReference>
<feature type="domain" description="Sodium/calcium exchanger membrane region" evidence="6">
    <location>
        <begin position="173"/>
        <end position="312"/>
    </location>
</feature>
<evidence type="ECO:0000256" key="4">
    <source>
        <dbReference type="ARBA" id="ARBA00023136"/>
    </source>
</evidence>
<dbReference type="InterPro" id="IPR044880">
    <property type="entry name" value="NCX_ion-bd_dom_sf"/>
</dbReference>
<dbReference type="PANTHER" id="PTHR10846:SF8">
    <property type="entry name" value="INNER MEMBRANE PROTEIN YRBG"/>
    <property type="match status" value="1"/>
</dbReference>
<keyword evidence="2 5" id="KW-0812">Transmembrane</keyword>
<evidence type="ECO:0000259" key="6">
    <source>
        <dbReference type="Pfam" id="PF01699"/>
    </source>
</evidence>
<name>A0AAW5QWK7_9HYPH</name>
<dbReference type="GO" id="GO:0005262">
    <property type="term" value="F:calcium channel activity"/>
    <property type="evidence" value="ECO:0007669"/>
    <property type="project" value="TreeGrafter"/>
</dbReference>
<dbReference type="Gene3D" id="1.20.1420.30">
    <property type="entry name" value="NCX, central ion-binding region"/>
    <property type="match status" value="1"/>
</dbReference>
<gene>
    <name evidence="7" type="ORF">MUB46_11310</name>
</gene>
<dbReference type="AlphaFoldDB" id="A0AAW5QWK7"/>
<organism evidence="7 8">
    <name type="scientific">Microbaculum marinisediminis</name>
    <dbReference type="NCBI Taxonomy" id="2931392"/>
    <lineage>
        <taxon>Bacteria</taxon>
        <taxon>Pseudomonadati</taxon>
        <taxon>Pseudomonadota</taxon>
        <taxon>Alphaproteobacteria</taxon>
        <taxon>Hyphomicrobiales</taxon>
        <taxon>Tepidamorphaceae</taxon>
        <taxon>Microbaculum</taxon>
    </lineage>
</organism>
<protein>
    <submittedName>
        <fullName evidence="7">Calcium/sodium antiporter</fullName>
    </submittedName>
</protein>
<comment type="subcellular location">
    <subcellularLocation>
        <location evidence="1">Membrane</location>
        <topology evidence="1">Multi-pass membrane protein</topology>
    </subcellularLocation>
</comment>
<reference evidence="7 8" key="1">
    <citation type="submission" date="2022-04" db="EMBL/GenBank/DDBJ databases">
        <authorList>
            <person name="Ye Y.-Q."/>
            <person name="Du Z.-J."/>
        </authorList>
    </citation>
    <scope>NUCLEOTIDE SEQUENCE [LARGE SCALE GENOMIC DNA]</scope>
    <source>
        <strain evidence="7 8">A6E488</strain>
    </source>
</reference>
<sequence length="313" mass="31448">MTTALFLLGGLVLLFLAGEILVRGSVLLALRLGVSPLMIGLTVVGFGTSMPELVTSLQAAFAGAPGIAIGNIVGSNIANVLLIIGIAALVSPIPCPTRSVVRDGGIMVAAALALAALTMGGVLTRTDGAILVLGLAVYLILVWHQERRKVPGSDEGAGNDAPKAGAIAVAREIGLVLAGFAGLVVGGRLLVDGAVDLAQTAGVSDTVIGLTVVAIGTSLPELATSFVAAMRKQSDIAYGNIVGSNVFNVLGIAGVTALTHPIAVPAEVVRFDIPVMIGVMLLMTVFAATGARLSRSEGAVLLGGYAAYLLVIV</sequence>
<feature type="transmembrane region" description="Helical" evidence="5">
    <location>
        <begin position="28"/>
        <end position="46"/>
    </location>
</feature>
<dbReference type="EMBL" id="JALIDZ010000004">
    <property type="protein sequence ID" value="MCT8972446.1"/>
    <property type="molecule type" value="Genomic_DNA"/>
</dbReference>
<feature type="transmembrane region" description="Helical" evidence="5">
    <location>
        <begin position="76"/>
        <end position="93"/>
    </location>
</feature>
<evidence type="ECO:0000256" key="1">
    <source>
        <dbReference type="ARBA" id="ARBA00004141"/>
    </source>
</evidence>
<evidence type="ECO:0000256" key="2">
    <source>
        <dbReference type="ARBA" id="ARBA00022692"/>
    </source>
</evidence>
<dbReference type="InterPro" id="IPR004837">
    <property type="entry name" value="NaCa_Exmemb"/>
</dbReference>
<dbReference type="Proteomes" id="UP001320898">
    <property type="component" value="Unassembled WGS sequence"/>
</dbReference>
<evidence type="ECO:0000313" key="7">
    <source>
        <dbReference type="EMBL" id="MCT8972446.1"/>
    </source>
</evidence>
<proteinExistence type="predicted"/>
<dbReference type="GO" id="GO:0006874">
    <property type="term" value="P:intracellular calcium ion homeostasis"/>
    <property type="evidence" value="ECO:0007669"/>
    <property type="project" value="TreeGrafter"/>
</dbReference>
<feature type="transmembrane region" description="Helical" evidence="5">
    <location>
        <begin position="128"/>
        <end position="144"/>
    </location>
</feature>
<evidence type="ECO:0000256" key="5">
    <source>
        <dbReference type="SAM" id="Phobius"/>
    </source>
</evidence>
<dbReference type="GO" id="GO:0008273">
    <property type="term" value="F:calcium, potassium:sodium antiporter activity"/>
    <property type="evidence" value="ECO:0007669"/>
    <property type="project" value="TreeGrafter"/>
</dbReference>
<dbReference type="GO" id="GO:0005886">
    <property type="term" value="C:plasma membrane"/>
    <property type="evidence" value="ECO:0007669"/>
    <property type="project" value="TreeGrafter"/>
</dbReference>
<feature type="transmembrane region" description="Helical" evidence="5">
    <location>
        <begin position="105"/>
        <end position="122"/>
    </location>
</feature>
<keyword evidence="3 5" id="KW-1133">Transmembrane helix</keyword>
<dbReference type="PANTHER" id="PTHR10846">
    <property type="entry name" value="SODIUM/POTASSIUM/CALCIUM EXCHANGER"/>
    <property type="match status" value="1"/>
</dbReference>
<evidence type="ECO:0000256" key="3">
    <source>
        <dbReference type="ARBA" id="ARBA00022989"/>
    </source>
</evidence>
<feature type="transmembrane region" description="Helical" evidence="5">
    <location>
        <begin position="241"/>
        <end position="263"/>
    </location>
</feature>
<dbReference type="RefSeq" id="WP_261616007.1">
    <property type="nucleotide sequence ID" value="NZ_JALIDZ010000004.1"/>
</dbReference>
<dbReference type="Pfam" id="PF01699">
    <property type="entry name" value="Na_Ca_ex"/>
    <property type="match status" value="2"/>
</dbReference>
<feature type="transmembrane region" description="Helical" evidence="5">
    <location>
        <begin position="165"/>
        <end position="187"/>
    </location>
</feature>
<evidence type="ECO:0000313" key="8">
    <source>
        <dbReference type="Proteomes" id="UP001320898"/>
    </source>
</evidence>